<dbReference type="OrthoDB" id="9815750at2"/>
<dbReference type="InterPro" id="IPR005467">
    <property type="entry name" value="His_kinase_dom"/>
</dbReference>
<keyword evidence="4 7" id="KW-0418">Kinase</keyword>
<comment type="catalytic activity">
    <reaction evidence="1">
        <text>ATP + protein L-histidine = ADP + protein N-phospho-L-histidine.</text>
        <dbReference type="EC" id="2.7.13.3"/>
    </reaction>
</comment>
<keyword evidence="4 7" id="KW-0808">Transferase</keyword>
<keyword evidence="3" id="KW-0597">Phosphoprotein</keyword>
<evidence type="ECO:0000256" key="2">
    <source>
        <dbReference type="ARBA" id="ARBA00012438"/>
    </source>
</evidence>
<dbReference type="InterPro" id="IPR003594">
    <property type="entry name" value="HATPase_dom"/>
</dbReference>
<accession>C0C1Z7</accession>
<proteinExistence type="predicted"/>
<dbReference type="eggNOG" id="COG4191">
    <property type="taxonomic scope" value="Bacteria"/>
</dbReference>
<reference evidence="7" key="2">
    <citation type="submission" date="2013-06" db="EMBL/GenBank/DDBJ databases">
        <title>Draft genome sequence of Clostridium hylemonae (DSM 15053).</title>
        <authorList>
            <person name="Sudarsanam P."/>
            <person name="Ley R."/>
            <person name="Guruge J."/>
            <person name="Turnbaugh P.J."/>
            <person name="Mahowald M."/>
            <person name="Liep D."/>
            <person name="Gordon J."/>
        </authorList>
    </citation>
    <scope>NUCLEOTIDE SEQUENCE</scope>
    <source>
        <strain evidence="7">DSM 15053</strain>
    </source>
</reference>
<dbReference type="InterPro" id="IPR003661">
    <property type="entry name" value="HisK_dim/P_dom"/>
</dbReference>
<dbReference type="SUPFAM" id="SSF55874">
    <property type="entry name" value="ATPase domain of HSP90 chaperone/DNA topoisomerase II/histidine kinase"/>
    <property type="match status" value="1"/>
</dbReference>
<dbReference type="Pfam" id="PF02518">
    <property type="entry name" value="HATPase_c"/>
    <property type="match status" value="1"/>
</dbReference>
<evidence type="ECO:0000313" key="8">
    <source>
        <dbReference type="Proteomes" id="UP000004893"/>
    </source>
</evidence>
<dbReference type="PRINTS" id="PR00344">
    <property type="entry name" value="BCTRLSENSOR"/>
</dbReference>
<evidence type="ECO:0000256" key="5">
    <source>
        <dbReference type="ARBA" id="ARBA00023012"/>
    </source>
</evidence>
<feature type="domain" description="Histidine kinase" evidence="6">
    <location>
        <begin position="37"/>
        <end position="243"/>
    </location>
</feature>
<evidence type="ECO:0000256" key="1">
    <source>
        <dbReference type="ARBA" id="ARBA00000085"/>
    </source>
</evidence>
<organism evidence="7 8">
    <name type="scientific">[Clostridium] hylemonae DSM 15053</name>
    <dbReference type="NCBI Taxonomy" id="553973"/>
    <lineage>
        <taxon>Bacteria</taxon>
        <taxon>Bacillati</taxon>
        <taxon>Bacillota</taxon>
        <taxon>Clostridia</taxon>
        <taxon>Lachnospirales</taxon>
        <taxon>Lachnospiraceae</taxon>
    </lineage>
</organism>
<dbReference type="STRING" id="553973.CLOHYLEM_06168"/>
<name>C0C1Z7_9FIRM</name>
<comment type="caution">
    <text evidence="7">The sequence shown here is derived from an EMBL/GenBank/DDBJ whole genome shotgun (WGS) entry which is preliminary data.</text>
</comment>
<dbReference type="PANTHER" id="PTHR43547">
    <property type="entry name" value="TWO-COMPONENT HISTIDINE KINASE"/>
    <property type="match status" value="1"/>
</dbReference>
<dbReference type="InterPro" id="IPR036890">
    <property type="entry name" value="HATPase_C_sf"/>
</dbReference>
<dbReference type="HOGENOM" id="CLU_000445_89_1_9"/>
<dbReference type="Gene3D" id="1.10.287.130">
    <property type="match status" value="1"/>
</dbReference>
<evidence type="ECO:0000259" key="6">
    <source>
        <dbReference type="PROSITE" id="PS50109"/>
    </source>
</evidence>
<dbReference type="SMART" id="SM00388">
    <property type="entry name" value="HisKA"/>
    <property type="match status" value="1"/>
</dbReference>
<dbReference type="CDD" id="cd00082">
    <property type="entry name" value="HisKA"/>
    <property type="match status" value="1"/>
</dbReference>
<dbReference type="Proteomes" id="UP000004893">
    <property type="component" value="Unassembled WGS sequence"/>
</dbReference>
<dbReference type="InterPro" id="IPR036097">
    <property type="entry name" value="HisK_dim/P_sf"/>
</dbReference>
<dbReference type="Pfam" id="PF00512">
    <property type="entry name" value="HisKA"/>
    <property type="match status" value="1"/>
</dbReference>
<dbReference type="AlphaFoldDB" id="C0C1Z7"/>
<dbReference type="PROSITE" id="PS50109">
    <property type="entry name" value="HIS_KIN"/>
    <property type="match status" value="1"/>
</dbReference>
<dbReference type="EC" id="2.7.13.3" evidence="2"/>
<dbReference type="Gene3D" id="3.30.565.10">
    <property type="entry name" value="Histidine kinase-like ATPase, C-terminal domain"/>
    <property type="match status" value="1"/>
</dbReference>
<protein>
    <recommendedName>
        <fullName evidence="2">histidine kinase</fullName>
        <ecNumber evidence="2">2.7.13.3</ecNumber>
    </recommendedName>
</protein>
<dbReference type="RefSeq" id="WP_006443520.1">
    <property type="nucleotide sequence ID" value="NZ_CP036524.1"/>
</dbReference>
<dbReference type="SUPFAM" id="SSF47384">
    <property type="entry name" value="Homodimeric domain of signal transducing histidine kinase"/>
    <property type="match status" value="1"/>
</dbReference>
<dbReference type="GO" id="GO:0000155">
    <property type="term" value="F:phosphorelay sensor kinase activity"/>
    <property type="evidence" value="ECO:0007669"/>
    <property type="project" value="InterPro"/>
</dbReference>
<evidence type="ECO:0000256" key="3">
    <source>
        <dbReference type="ARBA" id="ARBA00022553"/>
    </source>
</evidence>
<dbReference type="SMART" id="SM00387">
    <property type="entry name" value="HATPase_c"/>
    <property type="match status" value="1"/>
</dbReference>
<keyword evidence="5" id="KW-0902">Two-component regulatory system</keyword>
<dbReference type="CDD" id="cd00075">
    <property type="entry name" value="HATPase"/>
    <property type="match status" value="1"/>
</dbReference>
<sequence>MFTTTDFDKLQQIMDESPEKKELLQKLLESQKMTISSISHEIRNPLTLVYSTLQLIEAQHPEVSTYKYWDSMRSDVEYMTILLEELSAFNNGESLSLSEIDCSSFLRPVVLSFAASLAESSIEFTSKLEPDLPVICGDAVKLREVILNLLQNAKDAVNPDGAIYFHAFTEAGKLCISVRDNGCGIPQEDMEHIFEPFVTYKQGGTGLGLAIGRRIASAHKGTLSAVSVPGGPTVFTLSLPIEKNA</sequence>
<keyword evidence="8" id="KW-1185">Reference proteome</keyword>
<evidence type="ECO:0000256" key="4">
    <source>
        <dbReference type="ARBA" id="ARBA00022777"/>
    </source>
</evidence>
<evidence type="ECO:0000313" key="7">
    <source>
        <dbReference type="EMBL" id="EEG74161.1"/>
    </source>
</evidence>
<gene>
    <name evidence="7" type="ORF">CLOHYLEM_06168</name>
</gene>
<reference evidence="7" key="1">
    <citation type="submission" date="2009-02" db="EMBL/GenBank/DDBJ databases">
        <authorList>
            <person name="Fulton L."/>
            <person name="Clifton S."/>
            <person name="Fulton B."/>
            <person name="Xu J."/>
            <person name="Minx P."/>
            <person name="Pepin K.H."/>
            <person name="Johnson M."/>
            <person name="Bhonagiri V."/>
            <person name="Nash W.E."/>
            <person name="Mardis E.R."/>
            <person name="Wilson R.K."/>
        </authorList>
    </citation>
    <scope>NUCLEOTIDE SEQUENCE [LARGE SCALE GENOMIC DNA]</scope>
    <source>
        <strain evidence="7">DSM 15053</strain>
    </source>
</reference>
<dbReference type="InterPro" id="IPR004358">
    <property type="entry name" value="Sig_transdc_His_kin-like_C"/>
</dbReference>
<dbReference type="EMBL" id="ABYI02000022">
    <property type="protein sequence ID" value="EEG74161.1"/>
    <property type="molecule type" value="Genomic_DNA"/>
</dbReference>
<dbReference type="PANTHER" id="PTHR43547:SF2">
    <property type="entry name" value="HYBRID SIGNAL TRANSDUCTION HISTIDINE KINASE C"/>
    <property type="match status" value="1"/>
</dbReference>